<evidence type="ECO:0000256" key="4">
    <source>
        <dbReference type="SAM" id="MobiDB-lite"/>
    </source>
</evidence>
<protein>
    <submittedName>
        <fullName evidence="5">Uncharacterized protein</fullName>
    </submittedName>
</protein>
<proteinExistence type="predicted"/>
<evidence type="ECO:0000256" key="3">
    <source>
        <dbReference type="ARBA" id="ARBA00023170"/>
    </source>
</evidence>
<dbReference type="Proteomes" id="UP000828390">
    <property type="component" value="Unassembled WGS sequence"/>
</dbReference>
<reference evidence="5" key="2">
    <citation type="submission" date="2020-11" db="EMBL/GenBank/DDBJ databases">
        <authorList>
            <person name="McCartney M.A."/>
            <person name="Auch B."/>
            <person name="Kono T."/>
            <person name="Mallez S."/>
            <person name="Becker A."/>
            <person name="Gohl D.M."/>
            <person name="Silverstein K.A.T."/>
            <person name="Koren S."/>
            <person name="Bechman K.B."/>
            <person name="Herman A."/>
            <person name="Abrahante J.E."/>
            <person name="Garbe J."/>
        </authorList>
    </citation>
    <scope>NUCLEOTIDE SEQUENCE</scope>
    <source>
        <strain evidence="5">Duluth1</strain>
        <tissue evidence="5">Whole animal</tissue>
    </source>
</reference>
<keyword evidence="2" id="KW-0804">Transcription</keyword>
<gene>
    <name evidence="5" type="ORF">DPMN_011955</name>
</gene>
<keyword evidence="3" id="KW-0675">Receptor</keyword>
<dbReference type="EMBL" id="JAIWYP010000001">
    <property type="protein sequence ID" value="KAH3887933.1"/>
    <property type="molecule type" value="Genomic_DNA"/>
</dbReference>
<dbReference type="Gene3D" id="1.10.565.10">
    <property type="entry name" value="Retinoid X Receptor"/>
    <property type="match status" value="1"/>
</dbReference>
<reference evidence="5" key="1">
    <citation type="journal article" date="2019" name="bioRxiv">
        <title>The Genome of the Zebra Mussel, Dreissena polymorpha: A Resource for Invasive Species Research.</title>
        <authorList>
            <person name="McCartney M.A."/>
            <person name="Auch B."/>
            <person name="Kono T."/>
            <person name="Mallez S."/>
            <person name="Zhang Y."/>
            <person name="Obille A."/>
            <person name="Becker A."/>
            <person name="Abrahante J.E."/>
            <person name="Garbe J."/>
            <person name="Badalamenti J.P."/>
            <person name="Herman A."/>
            <person name="Mangelson H."/>
            <person name="Liachko I."/>
            <person name="Sullivan S."/>
            <person name="Sone E.D."/>
            <person name="Koren S."/>
            <person name="Silverstein K.A.T."/>
            <person name="Beckman K.B."/>
            <person name="Gohl D.M."/>
        </authorList>
    </citation>
    <scope>NUCLEOTIDE SEQUENCE</scope>
    <source>
        <strain evidence="5">Duluth1</strain>
        <tissue evidence="5">Whole animal</tissue>
    </source>
</reference>
<dbReference type="AlphaFoldDB" id="A0A9D4N4Z3"/>
<name>A0A9D4N4Z3_DREPO</name>
<evidence type="ECO:0000256" key="2">
    <source>
        <dbReference type="ARBA" id="ARBA00023163"/>
    </source>
</evidence>
<evidence type="ECO:0000313" key="5">
    <source>
        <dbReference type="EMBL" id="KAH3887933.1"/>
    </source>
</evidence>
<keyword evidence="1" id="KW-0805">Transcription regulation</keyword>
<evidence type="ECO:0000256" key="1">
    <source>
        <dbReference type="ARBA" id="ARBA00023015"/>
    </source>
</evidence>
<dbReference type="InterPro" id="IPR035500">
    <property type="entry name" value="NHR-like_dom_sf"/>
</dbReference>
<accession>A0A9D4N4Z3</accession>
<sequence length="170" mass="18855">MKSERTDGGLETETISVSRYPSPQSFQGASPQLRDTSMTDFNSPSDSKHSSGSESEYHKLIVVSEKSRGDSPTVSFTVYASHQDSSWSPLSQRTPYHHQSAGAAPVGFGFWYTTCADVNMSMYPHAQREPVEQTYEVAAKLLFMSVKWAHNIPSFLSLPTGTRPIVKLYP</sequence>
<keyword evidence="6" id="KW-1185">Reference proteome</keyword>
<organism evidence="5 6">
    <name type="scientific">Dreissena polymorpha</name>
    <name type="common">Zebra mussel</name>
    <name type="synonym">Mytilus polymorpha</name>
    <dbReference type="NCBI Taxonomy" id="45954"/>
    <lineage>
        <taxon>Eukaryota</taxon>
        <taxon>Metazoa</taxon>
        <taxon>Spiralia</taxon>
        <taxon>Lophotrochozoa</taxon>
        <taxon>Mollusca</taxon>
        <taxon>Bivalvia</taxon>
        <taxon>Autobranchia</taxon>
        <taxon>Heteroconchia</taxon>
        <taxon>Euheterodonta</taxon>
        <taxon>Imparidentia</taxon>
        <taxon>Neoheterodontei</taxon>
        <taxon>Myida</taxon>
        <taxon>Dreissenoidea</taxon>
        <taxon>Dreissenidae</taxon>
        <taxon>Dreissena</taxon>
    </lineage>
</organism>
<feature type="region of interest" description="Disordered" evidence="4">
    <location>
        <begin position="1"/>
        <end position="56"/>
    </location>
</feature>
<feature type="compositionally biased region" description="Basic and acidic residues" evidence="4">
    <location>
        <begin position="46"/>
        <end position="56"/>
    </location>
</feature>
<dbReference type="SUPFAM" id="SSF48508">
    <property type="entry name" value="Nuclear receptor ligand-binding domain"/>
    <property type="match status" value="1"/>
</dbReference>
<comment type="caution">
    <text evidence="5">The sequence shown here is derived from an EMBL/GenBank/DDBJ whole genome shotgun (WGS) entry which is preliminary data.</text>
</comment>
<feature type="compositionally biased region" description="Polar residues" evidence="4">
    <location>
        <begin position="13"/>
        <end position="42"/>
    </location>
</feature>
<evidence type="ECO:0000313" key="6">
    <source>
        <dbReference type="Proteomes" id="UP000828390"/>
    </source>
</evidence>